<feature type="compositionally biased region" description="Low complexity" evidence="2">
    <location>
        <begin position="412"/>
        <end position="422"/>
    </location>
</feature>
<dbReference type="InterPro" id="IPR044926">
    <property type="entry name" value="RGS_subdomain_2"/>
</dbReference>
<dbReference type="FunFam" id="1.10.167.10:FF:000001">
    <property type="entry name" value="Putative regulator of g-protein signaling 12"/>
    <property type="match status" value="1"/>
</dbReference>
<feature type="compositionally biased region" description="Low complexity" evidence="2">
    <location>
        <begin position="340"/>
        <end position="366"/>
    </location>
</feature>
<feature type="compositionally biased region" description="Pro residues" evidence="2">
    <location>
        <begin position="18"/>
        <end position="34"/>
    </location>
</feature>
<evidence type="ECO:0000256" key="2">
    <source>
        <dbReference type="SAM" id="MobiDB-lite"/>
    </source>
</evidence>
<evidence type="ECO:0000256" key="1">
    <source>
        <dbReference type="ARBA" id="ARBA00022700"/>
    </source>
</evidence>
<dbReference type="AlphaFoldDB" id="A0A8P0SSQ3"/>
<keyword evidence="1" id="KW-0734">Signal transduction inhibitor</keyword>
<accession>A0A8P0SSQ3</accession>
<gene>
    <name evidence="4" type="primary">RGS19</name>
</gene>
<feature type="compositionally biased region" description="Gly residues" evidence="2">
    <location>
        <begin position="124"/>
        <end position="138"/>
    </location>
</feature>
<dbReference type="Pfam" id="PF00615">
    <property type="entry name" value="RGS"/>
    <property type="match status" value="1"/>
</dbReference>
<evidence type="ECO:0000259" key="3">
    <source>
        <dbReference type="PROSITE" id="PS50132"/>
    </source>
</evidence>
<dbReference type="InterPro" id="IPR024066">
    <property type="entry name" value="RGS_subdom1/3"/>
</dbReference>
<dbReference type="InterPro" id="IPR036305">
    <property type="entry name" value="RGS_sf"/>
</dbReference>
<feature type="compositionally biased region" description="Basic residues" evidence="2">
    <location>
        <begin position="207"/>
        <end position="216"/>
    </location>
</feature>
<organism evidence="4 5">
    <name type="scientific">Canis lupus familiaris</name>
    <name type="common">Dog</name>
    <name type="synonym">Canis familiaris</name>
    <dbReference type="NCBI Taxonomy" id="9615"/>
    <lineage>
        <taxon>Eukaryota</taxon>
        <taxon>Metazoa</taxon>
        <taxon>Chordata</taxon>
        <taxon>Craniata</taxon>
        <taxon>Vertebrata</taxon>
        <taxon>Euteleostomi</taxon>
        <taxon>Mammalia</taxon>
        <taxon>Eutheria</taxon>
        <taxon>Laurasiatheria</taxon>
        <taxon>Carnivora</taxon>
        <taxon>Caniformia</taxon>
        <taxon>Canidae</taxon>
        <taxon>Canis</taxon>
    </lineage>
</organism>
<dbReference type="GO" id="GO:0009968">
    <property type="term" value="P:negative regulation of signal transduction"/>
    <property type="evidence" value="ECO:0007669"/>
    <property type="project" value="UniProtKB-KW"/>
</dbReference>
<dbReference type="CDD" id="cd08745">
    <property type="entry name" value="RGS_RGS19"/>
    <property type="match status" value="1"/>
</dbReference>
<dbReference type="SMART" id="SM00315">
    <property type="entry name" value="RGS"/>
    <property type="match status" value="1"/>
</dbReference>
<evidence type="ECO:0000313" key="5">
    <source>
        <dbReference type="Proteomes" id="UP000002254"/>
    </source>
</evidence>
<feature type="compositionally biased region" description="Pro residues" evidence="2">
    <location>
        <begin position="52"/>
        <end position="77"/>
    </location>
</feature>
<dbReference type="OrthoDB" id="74314at2759"/>
<dbReference type="PANTHER" id="PTHR10845:SF145">
    <property type="entry name" value="REGULATOR OF G-PROTEIN SIGNALING 19"/>
    <property type="match status" value="1"/>
</dbReference>
<protein>
    <submittedName>
        <fullName evidence="4">Regulator of G protein signaling 19</fullName>
    </submittedName>
</protein>
<feature type="compositionally biased region" description="Gly residues" evidence="2">
    <location>
        <begin position="192"/>
        <end position="203"/>
    </location>
</feature>
<dbReference type="Gene3D" id="1.10.196.10">
    <property type="match status" value="2"/>
</dbReference>
<feature type="compositionally biased region" description="Low complexity" evidence="2">
    <location>
        <begin position="139"/>
        <end position="150"/>
    </location>
</feature>
<proteinExistence type="predicted"/>
<feature type="domain" description="RGS" evidence="3">
    <location>
        <begin position="482"/>
        <end position="598"/>
    </location>
</feature>
<dbReference type="PROSITE" id="PS50132">
    <property type="entry name" value="RGS"/>
    <property type="match status" value="1"/>
</dbReference>
<reference evidence="4 5" key="1">
    <citation type="journal article" date="2005" name="Nature">
        <title>Genome sequence, comparative analysis and haplotype structure of the domestic dog.</title>
        <authorList>
            <consortium name="Broad Sequencing Platform"/>
            <person name="Lindblad-Toh K."/>
            <person name="Wade C.M."/>
            <person name="Mikkelsen T.S."/>
            <person name="Karlsson E.K."/>
            <person name="Jaffe D.B."/>
            <person name="Kamal M."/>
            <person name="Clamp M."/>
            <person name="Chang J.L."/>
            <person name="Kulbokas E.J. III"/>
            <person name="Zody M.C."/>
            <person name="Mauceli E."/>
            <person name="Xie X."/>
            <person name="Breen M."/>
            <person name="Wayne R.K."/>
            <person name="Ostrander E.A."/>
            <person name="Ponting C.P."/>
            <person name="Galibert F."/>
            <person name="Smith D.R."/>
            <person name="DeJong P.J."/>
            <person name="Kirkness E."/>
            <person name="Alvarez P."/>
            <person name="Biagi T."/>
            <person name="Brockman W."/>
            <person name="Butler J."/>
            <person name="Chin C.W."/>
            <person name="Cook A."/>
            <person name="Cuff J."/>
            <person name="Daly M.J."/>
            <person name="DeCaprio D."/>
            <person name="Gnerre S."/>
            <person name="Grabherr M."/>
            <person name="Kellis M."/>
            <person name="Kleber M."/>
            <person name="Bardeleben C."/>
            <person name="Goodstadt L."/>
            <person name="Heger A."/>
            <person name="Hitte C."/>
            <person name="Kim L."/>
            <person name="Koepfli K.P."/>
            <person name="Parker H.G."/>
            <person name="Pollinger J.P."/>
            <person name="Searle S.M."/>
            <person name="Sutter N.B."/>
            <person name="Thomas R."/>
            <person name="Webber C."/>
            <person name="Baldwin J."/>
            <person name="Abebe A."/>
            <person name="Abouelleil A."/>
            <person name="Aftuck L."/>
            <person name="Ait-Zahra M."/>
            <person name="Aldredge T."/>
            <person name="Allen N."/>
            <person name="An P."/>
            <person name="Anderson S."/>
            <person name="Antoine C."/>
            <person name="Arachchi H."/>
            <person name="Aslam A."/>
            <person name="Ayotte L."/>
            <person name="Bachantsang P."/>
            <person name="Barry A."/>
            <person name="Bayul T."/>
            <person name="Benamara M."/>
            <person name="Berlin A."/>
            <person name="Bessette D."/>
            <person name="Blitshteyn B."/>
            <person name="Bloom T."/>
            <person name="Blye J."/>
            <person name="Boguslavskiy L."/>
            <person name="Bonnet C."/>
            <person name="Boukhgalter B."/>
            <person name="Brown A."/>
            <person name="Cahill P."/>
            <person name="Calixte N."/>
            <person name="Camarata J."/>
            <person name="Cheshatsang Y."/>
            <person name="Chu J."/>
            <person name="Citroen M."/>
            <person name="Collymore A."/>
            <person name="Cooke P."/>
            <person name="Dawoe T."/>
            <person name="Daza R."/>
            <person name="Decktor K."/>
            <person name="DeGray S."/>
            <person name="Dhargay N."/>
            <person name="Dooley K."/>
            <person name="Dooley K."/>
            <person name="Dorje P."/>
            <person name="Dorjee K."/>
            <person name="Dorris L."/>
            <person name="Duffey N."/>
            <person name="Dupes A."/>
            <person name="Egbiremolen O."/>
            <person name="Elong R."/>
            <person name="Falk J."/>
            <person name="Farina A."/>
            <person name="Faro S."/>
            <person name="Ferguson D."/>
            <person name="Ferreira P."/>
            <person name="Fisher S."/>
            <person name="FitzGerald M."/>
            <person name="Foley K."/>
            <person name="Foley C."/>
            <person name="Franke A."/>
            <person name="Friedrich D."/>
            <person name="Gage D."/>
            <person name="Garber M."/>
            <person name="Gearin G."/>
            <person name="Giannoukos G."/>
            <person name="Goode T."/>
            <person name="Goyette A."/>
            <person name="Graham J."/>
            <person name="Grandbois E."/>
            <person name="Gyaltsen K."/>
            <person name="Hafez N."/>
            <person name="Hagopian D."/>
            <person name="Hagos B."/>
            <person name="Hall J."/>
            <person name="Healy C."/>
            <person name="Hegarty R."/>
            <person name="Honan T."/>
            <person name="Horn A."/>
            <person name="Houde N."/>
            <person name="Hughes L."/>
            <person name="Hunnicutt L."/>
            <person name="Husby M."/>
            <person name="Jester B."/>
            <person name="Jones C."/>
            <person name="Kamat A."/>
            <person name="Kanga B."/>
            <person name="Kells C."/>
            <person name="Khazanovich D."/>
            <person name="Kieu A.C."/>
            <person name="Kisner P."/>
            <person name="Kumar M."/>
            <person name="Lance K."/>
            <person name="Landers T."/>
            <person name="Lara M."/>
            <person name="Lee W."/>
            <person name="Leger J.P."/>
            <person name="Lennon N."/>
            <person name="Leuper L."/>
            <person name="LeVine S."/>
            <person name="Liu J."/>
            <person name="Liu X."/>
            <person name="Lokyitsang Y."/>
            <person name="Lokyitsang T."/>
            <person name="Lui A."/>
            <person name="Macdonald J."/>
            <person name="Major J."/>
            <person name="Marabella R."/>
            <person name="Maru K."/>
            <person name="Matthews C."/>
            <person name="McDonough S."/>
            <person name="Mehta T."/>
            <person name="Meldrim J."/>
            <person name="Melnikov A."/>
            <person name="Meneus L."/>
            <person name="Mihalev A."/>
            <person name="Mihova T."/>
            <person name="Miller K."/>
            <person name="Mittelman R."/>
            <person name="Mlenga V."/>
            <person name="Mulrain L."/>
            <person name="Munson G."/>
            <person name="Navidi A."/>
            <person name="Naylor J."/>
            <person name="Nguyen T."/>
            <person name="Nguyen N."/>
            <person name="Nguyen C."/>
            <person name="Nguyen T."/>
            <person name="Nicol R."/>
            <person name="Norbu N."/>
            <person name="Norbu C."/>
            <person name="Novod N."/>
            <person name="Nyima T."/>
            <person name="Olandt P."/>
            <person name="O'Neill B."/>
            <person name="O'Neill K."/>
            <person name="Osman S."/>
            <person name="Oyono L."/>
            <person name="Patti C."/>
            <person name="Perrin D."/>
            <person name="Phunkhang P."/>
            <person name="Pierre F."/>
            <person name="Priest M."/>
            <person name="Rachupka A."/>
            <person name="Raghuraman S."/>
            <person name="Rameau R."/>
            <person name="Ray V."/>
            <person name="Raymond C."/>
            <person name="Rege F."/>
            <person name="Rise C."/>
            <person name="Rogers J."/>
            <person name="Rogov P."/>
            <person name="Sahalie J."/>
            <person name="Settipalli S."/>
            <person name="Sharpe T."/>
            <person name="Shea T."/>
            <person name="Sheehan M."/>
            <person name="Sherpa N."/>
            <person name="Shi J."/>
            <person name="Shih D."/>
            <person name="Sloan J."/>
            <person name="Smith C."/>
            <person name="Sparrow T."/>
            <person name="Stalker J."/>
            <person name="Stange-Thomann N."/>
            <person name="Stavropoulos S."/>
            <person name="Stone C."/>
            <person name="Stone S."/>
            <person name="Sykes S."/>
            <person name="Tchuinga P."/>
            <person name="Tenzing P."/>
            <person name="Tesfaye S."/>
            <person name="Thoulutsang D."/>
            <person name="Thoulutsang Y."/>
            <person name="Topham K."/>
            <person name="Topping I."/>
            <person name="Tsamla T."/>
            <person name="Vassiliev H."/>
            <person name="Venkataraman V."/>
            <person name="Vo A."/>
            <person name="Wangchuk T."/>
            <person name="Wangdi T."/>
            <person name="Weiand M."/>
            <person name="Wilkinson J."/>
            <person name="Wilson A."/>
            <person name="Yadav S."/>
            <person name="Yang S."/>
            <person name="Yang X."/>
            <person name="Young G."/>
            <person name="Yu Q."/>
            <person name="Zainoun J."/>
            <person name="Zembek L."/>
            <person name="Zimmer A."/>
            <person name="Lander E.S."/>
        </authorList>
    </citation>
    <scope>NUCLEOTIDE SEQUENCE [LARGE SCALE GENOMIC DNA]</scope>
    <source>
        <strain evidence="4">Boxer</strain>
    </source>
</reference>
<dbReference type="Gene3D" id="1.10.167.10">
    <property type="entry name" value="Regulator of G-protein Signalling 4, domain 2"/>
    <property type="match status" value="1"/>
</dbReference>
<dbReference type="PANTHER" id="PTHR10845">
    <property type="entry name" value="REGULATOR OF G PROTEIN SIGNALING"/>
    <property type="match status" value="1"/>
</dbReference>
<dbReference type="InterPro" id="IPR016137">
    <property type="entry name" value="RGS"/>
</dbReference>
<dbReference type="Ensembl" id="ENSCAFT00000045475.3">
    <property type="protein sequence ID" value="ENSCAFP00000038171.3"/>
    <property type="gene ID" value="ENSCAFG00000030747.3"/>
</dbReference>
<feature type="compositionally biased region" description="Low complexity" evidence="2">
    <location>
        <begin position="158"/>
        <end position="190"/>
    </location>
</feature>
<name>A0A8P0SSQ3_CANLF</name>
<reference evidence="4" key="2">
    <citation type="submission" date="2025-08" db="UniProtKB">
        <authorList>
            <consortium name="Ensembl"/>
        </authorList>
    </citation>
    <scope>IDENTIFICATION</scope>
</reference>
<dbReference type="FunFam" id="1.10.196.10:FF:000001">
    <property type="entry name" value="Regulator of G-protein signaling 8"/>
    <property type="match status" value="1"/>
</dbReference>
<dbReference type="SUPFAM" id="SSF48097">
    <property type="entry name" value="Regulator of G-protein signaling, RGS"/>
    <property type="match status" value="1"/>
</dbReference>
<feature type="region of interest" description="Disordered" evidence="2">
    <location>
        <begin position="1"/>
        <end position="422"/>
    </location>
</feature>
<dbReference type="Proteomes" id="UP000002254">
    <property type="component" value="Chromosome 24"/>
</dbReference>
<sequence length="609" mass="62389">HLGTPASQHPGILAPRHPSTPAPQHPGIPAPRHPGTPASRHPSTLASRHPGIPVPWHPGTPAPQHPGTHPPPPPPAHLQPGLPRSVRAAGPTSGAPITAERGAWEVGPPRGGPGALCLVTGSAAGPGRGGGGGGGGGRAPRQGRGAPTTGAGEGRGPLGRAAAGGRARAPAGAPGAAGAGTRLLGRPRSPGRGRGGGARGGAGRTPPRARKSRPRALGKCGPRLRTAARAPSPTGGRTCARGCGGGGAGSAAGECARGVGGRGGRLEPGPRRRDRGPTWTRAAAGAEPVPRAGGGGAATGSPFCSSEPGEVIAQGGAGRAPVSAPPAPGPVGRARRDALRAPAPRLAAARSGLAGLTGAPAASTPRGGPPARGPGSLQRALRQRVGPRGNRPSRPRLAPGPMHAGPEEAGRPPSMSSHDAAPPAAPSRNPCCLCWCCCCSCSWNEERRRAWRASRDNKLQPLPSCEACATPSPEEVRSWAQSFDKLMHSPAGRGVFREFLRTEYSEENMLFWLACEELKAEANQHVVDEKARLIYEDYVSILSPKEVSLDSRVREGINKKMQEPSAHTFDDAQLQIYTLMHRDSYPRFLSSPTYRALLLRGSSQSSHEA</sequence>
<dbReference type="PRINTS" id="PR01301">
    <property type="entry name" value="RGSPROTEIN"/>
</dbReference>
<evidence type="ECO:0000313" key="4">
    <source>
        <dbReference type="Ensembl" id="ENSCAFP00000038171.3"/>
    </source>
</evidence>